<feature type="domain" description="AF-9 ANC1 homology" evidence="2">
    <location>
        <begin position="98"/>
        <end position="156"/>
    </location>
</feature>
<dbReference type="InterPro" id="IPR052790">
    <property type="entry name" value="YEATS_domain"/>
</dbReference>
<dbReference type="GO" id="GO:0045893">
    <property type="term" value="P:positive regulation of DNA-templated transcription"/>
    <property type="evidence" value="ECO:0007669"/>
    <property type="project" value="TreeGrafter"/>
</dbReference>
<name>H2YCR0_CIOSA</name>
<dbReference type="PANTHER" id="PTHR47827:SF3">
    <property type="entry name" value="AF-9 ANC1 HOMOLOGY DOMAIN-CONTAINING PROTEIN"/>
    <property type="match status" value="1"/>
</dbReference>
<sequence>MDDFNVPSPIQPIRDVKSTHEVHSPLMSSDPDETVFRNSPPQFHNTQEFECQEEEKKFSTESVNKRRPVVQSETKFPAVKVGVGKELRQYPGLNEEMFEKLRELQGVLAAVTDENRLKKIVSIVRKSGNFTMVGNAVDFDLCSLDRKTIHRIQKHLKVS</sequence>
<organism evidence="3 4">
    <name type="scientific">Ciona savignyi</name>
    <name type="common">Pacific transparent sea squirt</name>
    <dbReference type="NCBI Taxonomy" id="51511"/>
    <lineage>
        <taxon>Eukaryota</taxon>
        <taxon>Metazoa</taxon>
        <taxon>Chordata</taxon>
        <taxon>Tunicata</taxon>
        <taxon>Ascidiacea</taxon>
        <taxon>Phlebobranchia</taxon>
        <taxon>Cionidae</taxon>
        <taxon>Ciona</taxon>
    </lineage>
</organism>
<feature type="compositionally biased region" description="Polar residues" evidence="1">
    <location>
        <begin position="36"/>
        <end position="46"/>
    </location>
</feature>
<dbReference type="GO" id="GO:0003682">
    <property type="term" value="F:chromatin binding"/>
    <property type="evidence" value="ECO:0007669"/>
    <property type="project" value="TreeGrafter"/>
</dbReference>
<dbReference type="Pfam" id="PF17793">
    <property type="entry name" value="AHD"/>
    <property type="match status" value="1"/>
</dbReference>
<feature type="compositionally biased region" description="Basic and acidic residues" evidence="1">
    <location>
        <begin position="14"/>
        <end position="23"/>
    </location>
</feature>
<evidence type="ECO:0000256" key="1">
    <source>
        <dbReference type="SAM" id="MobiDB-lite"/>
    </source>
</evidence>
<reference evidence="4" key="1">
    <citation type="submission" date="2003-08" db="EMBL/GenBank/DDBJ databases">
        <authorList>
            <person name="Birren B."/>
            <person name="Nusbaum C."/>
            <person name="Abebe A."/>
            <person name="Abouelleil A."/>
            <person name="Adekoya E."/>
            <person name="Ait-zahra M."/>
            <person name="Allen N."/>
            <person name="Allen T."/>
            <person name="An P."/>
            <person name="Anderson M."/>
            <person name="Anderson S."/>
            <person name="Arachchi H."/>
            <person name="Armbruster J."/>
            <person name="Bachantsang P."/>
            <person name="Baldwin J."/>
            <person name="Barry A."/>
            <person name="Bayul T."/>
            <person name="Blitshsteyn B."/>
            <person name="Bloom T."/>
            <person name="Blye J."/>
            <person name="Boguslavskiy L."/>
            <person name="Borowsky M."/>
            <person name="Boukhgalter B."/>
            <person name="Brunache A."/>
            <person name="Butler J."/>
            <person name="Calixte N."/>
            <person name="Calvo S."/>
            <person name="Camarata J."/>
            <person name="Campo K."/>
            <person name="Chang J."/>
            <person name="Cheshatsang Y."/>
            <person name="Citroen M."/>
            <person name="Collymore A."/>
            <person name="Considine T."/>
            <person name="Cook A."/>
            <person name="Cooke P."/>
            <person name="Corum B."/>
            <person name="Cuomo C."/>
            <person name="David R."/>
            <person name="Dawoe T."/>
            <person name="Degray S."/>
            <person name="Dodge S."/>
            <person name="Dooley K."/>
            <person name="Dorje P."/>
            <person name="Dorjee K."/>
            <person name="Dorris L."/>
            <person name="Duffey N."/>
            <person name="Dupes A."/>
            <person name="Elkins T."/>
            <person name="Engels R."/>
            <person name="Erickson J."/>
            <person name="Farina A."/>
            <person name="Faro S."/>
            <person name="Ferreira P."/>
            <person name="Fischer H."/>
            <person name="Fitzgerald M."/>
            <person name="Foley K."/>
            <person name="Gage D."/>
            <person name="Galagan J."/>
            <person name="Gearin G."/>
            <person name="Gnerre S."/>
            <person name="Gnirke A."/>
            <person name="Goyette A."/>
            <person name="Graham J."/>
            <person name="Grandbois E."/>
            <person name="Gyaltsen K."/>
            <person name="Hafez N."/>
            <person name="Hagopian D."/>
            <person name="Hagos B."/>
            <person name="Hall J."/>
            <person name="Hatcher B."/>
            <person name="Heller A."/>
            <person name="Higgins H."/>
            <person name="Honan T."/>
            <person name="Horn A."/>
            <person name="Houde N."/>
            <person name="Hughes L."/>
            <person name="Hulme W."/>
            <person name="Husby E."/>
            <person name="Iliev I."/>
            <person name="Jaffe D."/>
            <person name="Jones C."/>
            <person name="Kamal M."/>
            <person name="Kamat A."/>
            <person name="Kamvysselis M."/>
            <person name="Karlsson E."/>
            <person name="Kells C."/>
            <person name="Kieu A."/>
            <person name="Kisner P."/>
            <person name="Kodira C."/>
            <person name="Kulbokas E."/>
            <person name="Labutti K."/>
            <person name="Lama D."/>
            <person name="Landers T."/>
            <person name="Leger J."/>
            <person name="Levine S."/>
            <person name="Lewis D."/>
            <person name="Lewis T."/>
            <person name="Lindblad-toh K."/>
            <person name="Liu X."/>
            <person name="Lokyitsang T."/>
            <person name="Lokyitsang Y."/>
            <person name="Lucien O."/>
            <person name="Lui A."/>
            <person name="Ma L.J."/>
            <person name="Mabbitt R."/>
            <person name="Macdonald J."/>
            <person name="Maclean C."/>
            <person name="Major J."/>
            <person name="Manning J."/>
            <person name="Marabella R."/>
            <person name="Maru K."/>
            <person name="Matthews C."/>
            <person name="Mauceli E."/>
            <person name="Mccarthy M."/>
            <person name="Mcdonough S."/>
            <person name="Mcghee T."/>
            <person name="Meldrim J."/>
            <person name="Meneus L."/>
            <person name="Mesirov J."/>
            <person name="Mihalev A."/>
            <person name="Mihova T."/>
            <person name="Mikkelsen T."/>
            <person name="Mlenga V."/>
            <person name="Moru K."/>
            <person name="Mozes J."/>
            <person name="Mulrain L."/>
            <person name="Munson G."/>
            <person name="Naylor J."/>
            <person name="Newes C."/>
            <person name="Nguyen C."/>
            <person name="Nguyen N."/>
            <person name="Nguyen T."/>
            <person name="Nicol R."/>
            <person name="Nielsen C."/>
            <person name="Nizzari M."/>
            <person name="Norbu C."/>
            <person name="Norbu N."/>
            <person name="O'donnell P."/>
            <person name="Okoawo O."/>
            <person name="O'leary S."/>
            <person name="Omotosho B."/>
            <person name="O'neill K."/>
            <person name="Osman S."/>
            <person name="Parker S."/>
            <person name="Perrin D."/>
            <person name="Phunkhang P."/>
            <person name="Piqani B."/>
            <person name="Purcell S."/>
            <person name="Rachupka T."/>
            <person name="Ramasamy U."/>
            <person name="Rameau R."/>
            <person name="Ray V."/>
            <person name="Raymond C."/>
            <person name="Retta R."/>
            <person name="Richardson S."/>
            <person name="Rise C."/>
            <person name="Rodriguez J."/>
            <person name="Rogers J."/>
            <person name="Rogov P."/>
            <person name="Rutman M."/>
            <person name="Schupbach R."/>
            <person name="Seaman C."/>
            <person name="Settipalli S."/>
            <person name="Sharpe T."/>
            <person name="Sheridan J."/>
            <person name="Sherpa N."/>
            <person name="Shi J."/>
            <person name="Smirnov S."/>
            <person name="Smith C."/>
            <person name="Sougnez C."/>
            <person name="Spencer B."/>
            <person name="Stalker J."/>
            <person name="Stange-thomann N."/>
            <person name="Stavropoulos S."/>
            <person name="Stetson K."/>
            <person name="Stone C."/>
            <person name="Stone S."/>
            <person name="Stubbs M."/>
            <person name="Talamas J."/>
            <person name="Tchuinga P."/>
            <person name="Tenzing P."/>
            <person name="Tesfaye S."/>
            <person name="Theodore J."/>
            <person name="Thoulutsang Y."/>
            <person name="Topham K."/>
            <person name="Towey S."/>
            <person name="Tsamla T."/>
            <person name="Tsomo N."/>
            <person name="Vallee D."/>
            <person name="Vassiliev H."/>
            <person name="Venkataraman V."/>
            <person name="Vinson J."/>
            <person name="Vo A."/>
            <person name="Wade C."/>
            <person name="Wang S."/>
            <person name="Wangchuk T."/>
            <person name="Wangdi T."/>
            <person name="Whittaker C."/>
            <person name="Wilkinson J."/>
            <person name="Wu Y."/>
            <person name="Wyman D."/>
            <person name="Yadav S."/>
            <person name="Yang S."/>
            <person name="Yang X."/>
            <person name="Yeager S."/>
            <person name="Yee E."/>
            <person name="Young G."/>
            <person name="Zainoun J."/>
            <person name="Zembeck L."/>
            <person name="Zimmer A."/>
            <person name="Zody M."/>
            <person name="Lander E."/>
        </authorList>
    </citation>
    <scope>NUCLEOTIDE SEQUENCE [LARGE SCALE GENOMIC DNA]</scope>
</reference>
<dbReference type="Gene3D" id="1.20.1270.290">
    <property type="match status" value="1"/>
</dbReference>
<dbReference type="HOGENOM" id="CLU_1660099_0_0_1"/>
<dbReference type="AlphaFoldDB" id="H2YCR0"/>
<feature type="region of interest" description="Disordered" evidence="1">
    <location>
        <begin position="1"/>
        <end position="64"/>
    </location>
</feature>
<dbReference type="Proteomes" id="UP000007875">
    <property type="component" value="Unassembled WGS sequence"/>
</dbReference>
<dbReference type="InterPro" id="IPR040930">
    <property type="entry name" value="AF-9_AHD"/>
</dbReference>
<evidence type="ECO:0000259" key="2">
    <source>
        <dbReference type="Pfam" id="PF17793"/>
    </source>
</evidence>
<dbReference type="Ensembl" id="ENSCSAVT00000003154.1">
    <property type="protein sequence ID" value="ENSCSAVP00000003108.1"/>
    <property type="gene ID" value="ENSCSAVG00000001841.1"/>
</dbReference>
<proteinExistence type="predicted"/>
<protein>
    <recommendedName>
        <fullName evidence="2">AF-9 ANC1 homology domain-containing protein</fullName>
    </recommendedName>
</protein>
<dbReference type="GO" id="GO:0008023">
    <property type="term" value="C:transcription elongation factor complex"/>
    <property type="evidence" value="ECO:0007669"/>
    <property type="project" value="TreeGrafter"/>
</dbReference>
<accession>H2YCR0</accession>
<evidence type="ECO:0000313" key="4">
    <source>
        <dbReference type="Proteomes" id="UP000007875"/>
    </source>
</evidence>
<reference evidence="3" key="2">
    <citation type="submission" date="2025-08" db="UniProtKB">
        <authorList>
            <consortium name="Ensembl"/>
        </authorList>
    </citation>
    <scope>IDENTIFICATION</scope>
</reference>
<reference evidence="3" key="3">
    <citation type="submission" date="2025-09" db="UniProtKB">
        <authorList>
            <consortium name="Ensembl"/>
        </authorList>
    </citation>
    <scope>IDENTIFICATION</scope>
</reference>
<keyword evidence="4" id="KW-1185">Reference proteome</keyword>
<dbReference type="PANTHER" id="PTHR47827">
    <property type="entry name" value="AHD DOMAIN-CONTAINING PROTEIN"/>
    <property type="match status" value="1"/>
</dbReference>
<evidence type="ECO:0000313" key="3">
    <source>
        <dbReference type="Ensembl" id="ENSCSAVP00000003108.1"/>
    </source>
</evidence>